<sequence length="518" mass="57148">MTTNNSALSALFSVAVDLAASLTSAERFERLLAAAKNVIPCDAAAVLKLQNGALEPLAVDGLQREVLGRRFLVSSHPRFQAILSSSNVTRFEIDSQLPDPYDGLVSSCEGDLPVHACMGAGLKVNEKIWGVITFDAFDPNAFDSISEELVSAFCALAAAAASSANYIENLEIAVNKEQQVSENLMQQVLGHHSEEMIGESEQIKLLREEISLVAKSDLNVLVTGETGTGKELVARAIHKNSNRFNQPIVYLNCASLPENLAESELFGHRKGAFTGAVKDFKGKFELADGGTLFLDEVGELPLSLQAKLLRVLQSGEVQAVGSESTRYVDVRVIAATNRNLKQETLQGNFRQDLFHRLGVFPITVPPLRERTGDIALLAGYFVEKLSRQFGLQTVSIAPNAIDMLNTYSWPGNIRELEHLLNRALLRISSKKAQRINRLQPEDFDILDTLLSDSSKLPPHKQTMSESDSQPLGWLVDQYQSQIIRERLHQHQNNWSRTAKSLGLDRSNLHRMAKRLGLK</sequence>
<dbReference type="Proteomes" id="UP000315439">
    <property type="component" value="Unassembled WGS sequence"/>
</dbReference>
<dbReference type="PROSITE" id="PS00675">
    <property type="entry name" value="SIGMA54_INTERACT_1"/>
    <property type="match status" value="1"/>
</dbReference>
<dbReference type="PROSITE" id="PS50045">
    <property type="entry name" value="SIGMA54_INTERACT_4"/>
    <property type="match status" value="1"/>
</dbReference>
<dbReference type="Pfam" id="PF25601">
    <property type="entry name" value="AAA_lid_14"/>
    <property type="match status" value="1"/>
</dbReference>
<evidence type="ECO:0000259" key="6">
    <source>
        <dbReference type="PROSITE" id="PS50045"/>
    </source>
</evidence>
<dbReference type="RefSeq" id="WP_142931988.1">
    <property type="nucleotide sequence ID" value="NZ_ML660165.1"/>
</dbReference>
<keyword evidence="2" id="KW-0067">ATP-binding</keyword>
<organism evidence="7 8">
    <name type="scientific">Aliikangiella coralliicola</name>
    <dbReference type="NCBI Taxonomy" id="2592383"/>
    <lineage>
        <taxon>Bacteria</taxon>
        <taxon>Pseudomonadati</taxon>
        <taxon>Pseudomonadota</taxon>
        <taxon>Gammaproteobacteria</taxon>
        <taxon>Oceanospirillales</taxon>
        <taxon>Pleioneaceae</taxon>
        <taxon>Aliikangiella</taxon>
    </lineage>
</organism>
<dbReference type="Pfam" id="PF01590">
    <property type="entry name" value="GAF"/>
    <property type="match status" value="1"/>
</dbReference>
<dbReference type="PROSITE" id="PS00688">
    <property type="entry name" value="SIGMA54_INTERACT_3"/>
    <property type="match status" value="1"/>
</dbReference>
<dbReference type="PANTHER" id="PTHR32071">
    <property type="entry name" value="TRANSCRIPTIONAL REGULATORY PROTEIN"/>
    <property type="match status" value="1"/>
</dbReference>
<dbReference type="PROSITE" id="PS00676">
    <property type="entry name" value="SIGMA54_INTERACT_2"/>
    <property type="match status" value="1"/>
</dbReference>
<evidence type="ECO:0000256" key="4">
    <source>
        <dbReference type="ARBA" id="ARBA00023125"/>
    </source>
</evidence>
<dbReference type="Gene3D" id="3.30.450.40">
    <property type="match status" value="1"/>
</dbReference>
<dbReference type="OrthoDB" id="9804019at2"/>
<dbReference type="InterPro" id="IPR009057">
    <property type="entry name" value="Homeodomain-like_sf"/>
</dbReference>
<dbReference type="InterPro" id="IPR029016">
    <property type="entry name" value="GAF-like_dom_sf"/>
</dbReference>
<dbReference type="InterPro" id="IPR002078">
    <property type="entry name" value="Sigma_54_int"/>
</dbReference>
<evidence type="ECO:0000256" key="3">
    <source>
        <dbReference type="ARBA" id="ARBA00023015"/>
    </source>
</evidence>
<dbReference type="InterPro" id="IPR003018">
    <property type="entry name" value="GAF"/>
</dbReference>
<dbReference type="InterPro" id="IPR058031">
    <property type="entry name" value="AAA_lid_NorR"/>
</dbReference>
<gene>
    <name evidence="7" type="primary">norR</name>
    <name evidence="7" type="ORF">FLL46_14630</name>
</gene>
<keyword evidence="8" id="KW-1185">Reference proteome</keyword>
<dbReference type="FunFam" id="3.40.50.300:FF:000006">
    <property type="entry name" value="DNA-binding transcriptional regulator NtrC"/>
    <property type="match status" value="1"/>
</dbReference>
<dbReference type="InterPro" id="IPR025944">
    <property type="entry name" value="Sigma_54_int_dom_CS"/>
</dbReference>
<keyword evidence="5" id="KW-0804">Transcription</keyword>
<dbReference type="InterPro" id="IPR003593">
    <property type="entry name" value="AAA+_ATPase"/>
</dbReference>
<dbReference type="SUPFAM" id="SSF52540">
    <property type="entry name" value="P-loop containing nucleoside triphosphate hydrolases"/>
    <property type="match status" value="1"/>
</dbReference>
<dbReference type="CDD" id="cd00009">
    <property type="entry name" value="AAA"/>
    <property type="match status" value="1"/>
</dbReference>
<dbReference type="GO" id="GO:0005524">
    <property type="term" value="F:ATP binding"/>
    <property type="evidence" value="ECO:0007669"/>
    <property type="project" value="UniProtKB-KW"/>
</dbReference>
<evidence type="ECO:0000256" key="5">
    <source>
        <dbReference type="ARBA" id="ARBA00023163"/>
    </source>
</evidence>
<dbReference type="GO" id="GO:0003677">
    <property type="term" value="F:DNA binding"/>
    <property type="evidence" value="ECO:0007669"/>
    <property type="project" value="UniProtKB-KW"/>
</dbReference>
<dbReference type="InterPro" id="IPR025662">
    <property type="entry name" value="Sigma_54_int_dom_ATP-bd_1"/>
</dbReference>
<dbReference type="NCBIfam" id="NF003451">
    <property type="entry name" value="PRK05022.1"/>
    <property type="match status" value="1"/>
</dbReference>
<feature type="domain" description="Sigma-54 factor interaction" evidence="6">
    <location>
        <begin position="196"/>
        <end position="425"/>
    </location>
</feature>
<evidence type="ECO:0000313" key="7">
    <source>
        <dbReference type="EMBL" id="TQV87038.1"/>
    </source>
</evidence>
<dbReference type="SUPFAM" id="SSF46689">
    <property type="entry name" value="Homeodomain-like"/>
    <property type="match status" value="1"/>
</dbReference>
<dbReference type="AlphaFoldDB" id="A0A545UC42"/>
<accession>A0A545UC42</accession>
<keyword evidence="4" id="KW-0238">DNA-binding</keyword>
<protein>
    <submittedName>
        <fullName evidence="7">Nitric oxide reductase transcriptional regulator NorR</fullName>
    </submittedName>
</protein>
<reference evidence="7 8" key="1">
    <citation type="submission" date="2019-07" db="EMBL/GenBank/DDBJ databases">
        <title>Draft genome for Aliikangiella sp. M105.</title>
        <authorList>
            <person name="Wang G."/>
        </authorList>
    </citation>
    <scope>NUCLEOTIDE SEQUENCE [LARGE SCALE GENOMIC DNA]</scope>
    <source>
        <strain evidence="7 8">M105</strain>
    </source>
</reference>
<keyword evidence="1" id="KW-0547">Nucleotide-binding</keyword>
<dbReference type="SMART" id="SM00382">
    <property type="entry name" value="AAA"/>
    <property type="match status" value="1"/>
</dbReference>
<dbReference type="InterPro" id="IPR025943">
    <property type="entry name" value="Sigma_54_int_dom_ATP-bd_2"/>
</dbReference>
<dbReference type="GO" id="GO:0006355">
    <property type="term" value="P:regulation of DNA-templated transcription"/>
    <property type="evidence" value="ECO:0007669"/>
    <property type="project" value="InterPro"/>
</dbReference>
<dbReference type="InterPro" id="IPR027417">
    <property type="entry name" value="P-loop_NTPase"/>
</dbReference>
<evidence type="ECO:0000256" key="2">
    <source>
        <dbReference type="ARBA" id="ARBA00022840"/>
    </source>
</evidence>
<comment type="caution">
    <text evidence="7">The sequence shown here is derived from an EMBL/GenBank/DDBJ whole genome shotgun (WGS) entry which is preliminary data.</text>
</comment>
<keyword evidence="3" id="KW-0805">Transcription regulation</keyword>
<proteinExistence type="predicted"/>
<dbReference type="PANTHER" id="PTHR32071:SF35">
    <property type="entry name" value="ANAEROBIC NITRIC OXIDE REDUCTASE TRANSCRIPTION REGULATOR NORR"/>
    <property type="match status" value="1"/>
</dbReference>
<dbReference type="Gene3D" id="1.10.8.60">
    <property type="match status" value="1"/>
</dbReference>
<dbReference type="Pfam" id="PF00158">
    <property type="entry name" value="Sigma54_activat"/>
    <property type="match status" value="1"/>
</dbReference>
<dbReference type="SMART" id="SM00065">
    <property type="entry name" value="GAF"/>
    <property type="match status" value="1"/>
</dbReference>
<dbReference type="SUPFAM" id="SSF55781">
    <property type="entry name" value="GAF domain-like"/>
    <property type="match status" value="1"/>
</dbReference>
<dbReference type="Gene3D" id="1.10.10.60">
    <property type="entry name" value="Homeodomain-like"/>
    <property type="match status" value="1"/>
</dbReference>
<dbReference type="Gene3D" id="3.40.50.300">
    <property type="entry name" value="P-loop containing nucleotide triphosphate hydrolases"/>
    <property type="match status" value="1"/>
</dbReference>
<evidence type="ECO:0000256" key="1">
    <source>
        <dbReference type="ARBA" id="ARBA00022741"/>
    </source>
</evidence>
<dbReference type="EMBL" id="VIKS01000009">
    <property type="protein sequence ID" value="TQV87038.1"/>
    <property type="molecule type" value="Genomic_DNA"/>
</dbReference>
<name>A0A545UC42_9GAMM</name>
<evidence type="ECO:0000313" key="8">
    <source>
        <dbReference type="Proteomes" id="UP000315439"/>
    </source>
</evidence>